<keyword evidence="3" id="KW-1185">Reference proteome</keyword>
<reference evidence="3" key="1">
    <citation type="submission" date="2011-12" db="EMBL/GenBank/DDBJ databases">
        <title>Complete sequence of Tannerella forsythia ATCC 43037.</title>
        <authorList>
            <person name="Dewhirst F."/>
            <person name="Tanner A."/>
            <person name="Izard J."/>
            <person name="Brinkac L."/>
            <person name="Durkin A.S."/>
            <person name="Hostetler J."/>
            <person name="Shetty J."/>
            <person name="Torralba M."/>
            <person name="Gill S."/>
            <person name="Nelson K."/>
        </authorList>
    </citation>
    <scope>NUCLEOTIDE SEQUENCE [LARGE SCALE GENOMIC DNA]</scope>
    <source>
        <strain evidence="3">ATCC 43037 / JCM 10827 / CCUG 33226 / KCTC 5666 / FDC 338</strain>
    </source>
</reference>
<feature type="chain" id="PRO_5003517197" description="DUF4890 domain-containing protein" evidence="1">
    <location>
        <begin position="24"/>
        <end position="159"/>
    </location>
</feature>
<dbReference type="AlphaFoldDB" id="G8ULH9"/>
<proteinExistence type="predicted"/>
<evidence type="ECO:0000313" key="3">
    <source>
        <dbReference type="Proteomes" id="UP000005436"/>
    </source>
</evidence>
<name>G8ULH9_TANFA</name>
<evidence type="ECO:0000313" key="2">
    <source>
        <dbReference type="EMBL" id="AEW22425.1"/>
    </source>
</evidence>
<dbReference type="Proteomes" id="UP000005436">
    <property type="component" value="Chromosome"/>
</dbReference>
<dbReference type="EMBL" id="CP003191">
    <property type="protein sequence ID" value="AEW22425.1"/>
    <property type="molecule type" value="Genomic_DNA"/>
</dbReference>
<feature type="signal peptide" evidence="1">
    <location>
        <begin position="1"/>
        <end position="23"/>
    </location>
</feature>
<dbReference type="eggNOG" id="ENOG5033IRG">
    <property type="taxonomic scope" value="Bacteria"/>
</dbReference>
<sequence>MRKRTLFILIMVAVTGIFLTVMAQDDKGKFDREVFMAKRNAYITASAGLTADEAAAFIPIENEMQRKKFEIGRDCRKLARRSRSKEGLTEEEQQKLVDCTTETRLKEAKLEKEYHEKFKRILSVEKLYKYQEAEARFMREFMQKRGRGGHGGGSHQGKP</sequence>
<accession>G8ULH9</accession>
<keyword evidence="1" id="KW-0732">Signal</keyword>
<evidence type="ECO:0000256" key="1">
    <source>
        <dbReference type="SAM" id="SignalP"/>
    </source>
</evidence>
<evidence type="ECO:0008006" key="4">
    <source>
        <dbReference type="Google" id="ProtNLM"/>
    </source>
</evidence>
<dbReference type="GeneID" id="34758691"/>
<dbReference type="KEGG" id="tfo:BFO_1507"/>
<protein>
    <recommendedName>
        <fullName evidence="4">DUF4890 domain-containing protein</fullName>
    </recommendedName>
</protein>
<dbReference type="HOGENOM" id="CLU_112450_2_0_10"/>
<dbReference type="RefSeq" id="WP_014224859.1">
    <property type="nucleotide sequence ID" value="NC_016610.1"/>
</dbReference>
<organism evidence="2 3">
    <name type="scientific">Tannerella forsythia (strain ATCC 43037 / JCM 10827 / CCUG 21028 A / KCTC 5666 / FDC 338)</name>
    <name type="common">Bacteroides forsythus</name>
    <dbReference type="NCBI Taxonomy" id="203275"/>
    <lineage>
        <taxon>Bacteria</taxon>
        <taxon>Pseudomonadati</taxon>
        <taxon>Bacteroidota</taxon>
        <taxon>Bacteroidia</taxon>
        <taxon>Bacteroidales</taxon>
        <taxon>Tannerellaceae</taxon>
        <taxon>Tannerella</taxon>
    </lineage>
</organism>
<gene>
    <name evidence="2" type="ordered locus">BFO_1507</name>
</gene>
<dbReference type="PATRIC" id="fig|203275.8.peg.1358"/>
<dbReference type="STRING" id="203275.BFO_1507"/>